<evidence type="ECO:0000256" key="6">
    <source>
        <dbReference type="ARBA" id="ARBA00022806"/>
    </source>
</evidence>
<evidence type="ECO:0000256" key="12">
    <source>
        <dbReference type="ARBA" id="ARBA00044535"/>
    </source>
</evidence>
<dbReference type="PROSITE" id="PS00690">
    <property type="entry name" value="DEAH_ATP_HELICASE"/>
    <property type="match status" value="1"/>
</dbReference>
<dbReference type="Proteomes" id="UP000025229">
    <property type="component" value="Chromosome"/>
</dbReference>
<dbReference type="InterPro" id="IPR004589">
    <property type="entry name" value="DNA_helicase_ATP-dep_RecQ"/>
</dbReference>
<evidence type="ECO:0000259" key="16">
    <source>
        <dbReference type="PROSITE" id="PS51192"/>
    </source>
</evidence>
<evidence type="ECO:0000256" key="4">
    <source>
        <dbReference type="ARBA" id="ARBA00022741"/>
    </source>
</evidence>
<evidence type="ECO:0000256" key="8">
    <source>
        <dbReference type="ARBA" id="ARBA00023125"/>
    </source>
</evidence>
<dbReference type="CDD" id="cd18794">
    <property type="entry name" value="SF2_C_RecQ"/>
    <property type="match status" value="1"/>
</dbReference>
<evidence type="ECO:0000259" key="17">
    <source>
        <dbReference type="PROSITE" id="PS51194"/>
    </source>
</evidence>
<dbReference type="SUPFAM" id="SSF47819">
    <property type="entry name" value="HRDC-like"/>
    <property type="match status" value="1"/>
</dbReference>
<dbReference type="EMBL" id="JAWXXX010000001">
    <property type="protein sequence ID" value="MDX5893874.1"/>
    <property type="molecule type" value="Genomic_DNA"/>
</dbReference>
<comment type="cofactor">
    <cofactor evidence="1">
        <name>Mg(2+)</name>
        <dbReference type="ChEBI" id="CHEBI:18420"/>
    </cofactor>
</comment>
<gene>
    <name evidence="18" type="ORF">RradSPS_1184</name>
    <name evidence="19" type="ORF">SIL72_07495</name>
</gene>
<dbReference type="InterPro" id="IPR010997">
    <property type="entry name" value="HRDC-like_sf"/>
</dbReference>
<dbReference type="OrthoDB" id="9760034at2"/>
<dbReference type="GO" id="GO:0046872">
    <property type="term" value="F:metal ion binding"/>
    <property type="evidence" value="ECO:0007669"/>
    <property type="project" value="UniProtKB-KW"/>
</dbReference>
<reference evidence="19" key="2">
    <citation type="submission" date="2023-11" db="EMBL/GenBank/DDBJ databases">
        <title>MicrobeMod: A computational toolkit for identifying prokaryotic methylation and restriction-modification with nanopore sequencing.</title>
        <authorList>
            <person name="Crits-Christoph A."/>
            <person name="Kang S.C."/>
            <person name="Lee H."/>
            <person name="Ostrov N."/>
        </authorList>
    </citation>
    <scope>NUCLEOTIDE SEQUENCE</scope>
    <source>
        <strain evidence="19">ATCC 51242</strain>
    </source>
</reference>
<comment type="similarity">
    <text evidence="2">Belongs to the helicase family. RecQ subfamily.</text>
</comment>
<keyword evidence="9" id="KW-0413">Isomerase</keyword>
<dbReference type="Pfam" id="PF00271">
    <property type="entry name" value="Helicase_C"/>
    <property type="match status" value="1"/>
</dbReference>
<dbReference type="PATRIC" id="fig|42256.3.peg.1198"/>
<dbReference type="InterPro" id="IPR032284">
    <property type="entry name" value="RecQ_Zn-bd"/>
</dbReference>
<dbReference type="GO" id="GO:0043590">
    <property type="term" value="C:bacterial nucleoid"/>
    <property type="evidence" value="ECO:0007669"/>
    <property type="project" value="TreeGrafter"/>
</dbReference>
<dbReference type="Pfam" id="PF00270">
    <property type="entry name" value="DEAD"/>
    <property type="match status" value="1"/>
</dbReference>
<keyword evidence="5 19" id="KW-0378">Hydrolase</keyword>
<dbReference type="GO" id="GO:0016787">
    <property type="term" value="F:hydrolase activity"/>
    <property type="evidence" value="ECO:0007669"/>
    <property type="project" value="UniProtKB-KW"/>
</dbReference>
<dbReference type="PANTHER" id="PTHR13710">
    <property type="entry name" value="DNA HELICASE RECQ FAMILY MEMBER"/>
    <property type="match status" value="1"/>
</dbReference>
<dbReference type="InterPro" id="IPR014001">
    <property type="entry name" value="Helicase_ATP-bd"/>
</dbReference>
<dbReference type="STRING" id="42256.RradSPS_1184"/>
<keyword evidence="6 18" id="KW-0347">Helicase</keyword>
<protein>
    <recommendedName>
        <fullName evidence="12">ATP-dependent DNA helicase RecQ</fullName>
        <ecNumber evidence="11">5.6.2.4</ecNumber>
    </recommendedName>
    <alternativeName>
        <fullName evidence="13">DNA 3'-5' helicase RecQ</fullName>
    </alternativeName>
</protein>
<feature type="domain" description="Helicase ATP-binding" evidence="16">
    <location>
        <begin position="23"/>
        <end position="192"/>
    </location>
</feature>
<dbReference type="EC" id="5.6.2.4" evidence="11"/>
<accession>A0A023X1X3</accession>
<evidence type="ECO:0000313" key="19">
    <source>
        <dbReference type="EMBL" id="MDX5893874.1"/>
    </source>
</evidence>
<dbReference type="HOGENOM" id="CLU_001103_14_3_11"/>
<keyword evidence="7" id="KW-0067">ATP-binding</keyword>
<dbReference type="Pfam" id="PF16124">
    <property type="entry name" value="RecQ_Zn_bind"/>
    <property type="match status" value="1"/>
</dbReference>
<dbReference type="AlphaFoldDB" id="A0A023X1X3"/>
<dbReference type="PROSITE" id="PS50967">
    <property type="entry name" value="HRDC"/>
    <property type="match status" value="1"/>
</dbReference>
<sequence length="725" mass="79112">MPNRVLKEIFGFESFRPGQEEVVRSVLEDRDTLAVMPTGGGKSLCYQVPALMRESLTVIVSPLISLMKDQVDSLIQAEVAGAAALNSGLSPEERWEVERRVRTGEIKMLYVAPERLRSLEFVLSLKRAGVGLFVVDEAHCVSEWGHDFRPDYLFLPRVVRDLGRPPVLALTATATPRVREDIVRSMRMQDPRVVVTSFDRPNLTYRVVEARKAKEKLPVLLDHIRRMQPPGIVYALSRKECEDLARGLRSFGVEAAPYHAGLSAEERARVQERFMTDELPVVVATVAFGMGVDKPNVRFVLHATVPASLPAYTQEAGRAGRDGEPSECVVVKRDADFGRRKRLISLSKTDEDAAVRLFDALVRLARDGRVNVPAATLAAAAGLDADATGVLLRALEEAGAIARGYDLWEAVEVRRLDEVSEGSGTLRPEVAAVHAALPGSGETTLAELAGRSGVRPAVAEGAVYSLMADGTVEAVPRGAVVDLRLGAERLGGGLRYEISSRLRRLSSAAFEQLEQMEGYANLRTCRREFLLGHFGESKSLAPCGGCDVCLGEVRAPVAGEVSAARLAPVRESAPPPDEALLERLKEWRKGQARTQGVPAYVVFRNSHLEEISARKPRDVRELGEVPGVGLRRAARYGEELLALLKDHESGEPPEAGEPEHLRRIEAAKALLGAGRGADAVVELYRALEVGGEAARGYIDRMLSGGEPEERREDPDAEHDRDQEAG</sequence>
<evidence type="ECO:0000256" key="9">
    <source>
        <dbReference type="ARBA" id="ARBA00023235"/>
    </source>
</evidence>
<dbReference type="eggNOG" id="COG0514">
    <property type="taxonomic scope" value="Bacteria"/>
</dbReference>
<dbReference type="PROSITE" id="PS51192">
    <property type="entry name" value="HELICASE_ATP_BIND_1"/>
    <property type="match status" value="1"/>
</dbReference>
<dbReference type="SUPFAM" id="SSF52540">
    <property type="entry name" value="P-loop containing nucleoside triphosphate hydrolases"/>
    <property type="match status" value="1"/>
</dbReference>
<evidence type="ECO:0000256" key="13">
    <source>
        <dbReference type="ARBA" id="ARBA00044550"/>
    </source>
</evidence>
<evidence type="ECO:0000313" key="20">
    <source>
        <dbReference type="Proteomes" id="UP000025229"/>
    </source>
</evidence>
<evidence type="ECO:0000256" key="2">
    <source>
        <dbReference type="ARBA" id="ARBA00005446"/>
    </source>
</evidence>
<dbReference type="CDD" id="cd17920">
    <property type="entry name" value="DEXHc_RecQ"/>
    <property type="match status" value="1"/>
</dbReference>
<feature type="domain" description="Helicase C-terminal" evidence="17">
    <location>
        <begin position="219"/>
        <end position="362"/>
    </location>
</feature>
<reference evidence="18 20" key="1">
    <citation type="submission" date="2014-03" db="EMBL/GenBank/DDBJ databases">
        <title>Complete genome sequence of the Radio-Resistant Rubrobacter radiotolerans RSPS-4.</title>
        <authorList>
            <person name="Egas C.C."/>
            <person name="Barroso C.C."/>
            <person name="Froufe H.J.C."/>
            <person name="Pacheco J.J."/>
            <person name="Albuquerque L.L."/>
            <person name="da Costa M.M.S."/>
        </authorList>
    </citation>
    <scope>NUCLEOTIDE SEQUENCE [LARGE SCALE GENOMIC DNA]</scope>
    <source>
        <strain evidence="18 20">RSPS-4</strain>
    </source>
</reference>
<dbReference type="EMBL" id="CP007514">
    <property type="protein sequence ID" value="AHY46467.1"/>
    <property type="molecule type" value="Genomic_DNA"/>
</dbReference>
<evidence type="ECO:0000259" key="15">
    <source>
        <dbReference type="PROSITE" id="PS50967"/>
    </source>
</evidence>
<dbReference type="PROSITE" id="PS51194">
    <property type="entry name" value="HELICASE_CTER"/>
    <property type="match status" value="1"/>
</dbReference>
<dbReference type="InterPro" id="IPR002464">
    <property type="entry name" value="DNA/RNA_helicase_DEAH_CS"/>
</dbReference>
<evidence type="ECO:0000313" key="18">
    <source>
        <dbReference type="EMBL" id="AHY46467.1"/>
    </source>
</evidence>
<dbReference type="InterPro" id="IPR011545">
    <property type="entry name" value="DEAD/DEAH_box_helicase_dom"/>
</dbReference>
<evidence type="ECO:0000256" key="5">
    <source>
        <dbReference type="ARBA" id="ARBA00022801"/>
    </source>
</evidence>
<dbReference type="SMART" id="SM00490">
    <property type="entry name" value="HELICc"/>
    <property type="match status" value="1"/>
</dbReference>
<dbReference type="InterPro" id="IPR001650">
    <property type="entry name" value="Helicase_C-like"/>
</dbReference>
<evidence type="ECO:0000256" key="11">
    <source>
        <dbReference type="ARBA" id="ARBA00034808"/>
    </source>
</evidence>
<dbReference type="GO" id="GO:0030894">
    <property type="term" value="C:replisome"/>
    <property type="evidence" value="ECO:0007669"/>
    <property type="project" value="TreeGrafter"/>
</dbReference>
<dbReference type="SMART" id="SM00341">
    <property type="entry name" value="HRDC"/>
    <property type="match status" value="1"/>
</dbReference>
<feature type="compositionally biased region" description="Basic and acidic residues" evidence="14">
    <location>
        <begin position="707"/>
        <end position="725"/>
    </location>
</feature>
<dbReference type="PANTHER" id="PTHR13710:SF105">
    <property type="entry name" value="ATP-DEPENDENT DNA HELICASE Q1"/>
    <property type="match status" value="1"/>
</dbReference>
<dbReference type="GO" id="GO:0005737">
    <property type="term" value="C:cytoplasm"/>
    <property type="evidence" value="ECO:0007669"/>
    <property type="project" value="TreeGrafter"/>
</dbReference>
<dbReference type="InterPro" id="IPR002121">
    <property type="entry name" value="HRDC_dom"/>
</dbReference>
<evidence type="ECO:0000256" key="14">
    <source>
        <dbReference type="SAM" id="MobiDB-lite"/>
    </source>
</evidence>
<dbReference type="GO" id="GO:0006310">
    <property type="term" value="P:DNA recombination"/>
    <property type="evidence" value="ECO:0007669"/>
    <property type="project" value="InterPro"/>
</dbReference>
<dbReference type="Pfam" id="PF00570">
    <property type="entry name" value="HRDC"/>
    <property type="match status" value="1"/>
</dbReference>
<comment type="catalytic activity">
    <reaction evidence="10">
        <text>Couples ATP hydrolysis with the unwinding of duplex DNA by translocating in the 3'-5' direction.</text>
        <dbReference type="EC" id="5.6.2.4"/>
    </reaction>
</comment>
<dbReference type="SMART" id="SM00487">
    <property type="entry name" value="DEXDc"/>
    <property type="match status" value="1"/>
</dbReference>
<evidence type="ECO:0000256" key="1">
    <source>
        <dbReference type="ARBA" id="ARBA00001946"/>
    </source>
</evidence>
<dbReference type="InterPro" id="IPR027417">
    <property type="entry name" value="P-loop_NTPase"/>
</dbReference>
<dbReference type="Proteomes" id="UP001281130">
    <property type="component" value="Unassembled WGS sequence"/>
</dbReference>
<name>A0A023X1X3_RUBRA</name>
<dbReference type="GO" id="GO:0005524">
    <property type="term" value="F:ATP binding"/>
    <property type="evidence" value="ECO:0007669"/>
    <property type="project" value="UniProtKB-KW"/>
</dbReference>
<evidence type="ECO:0000256" key="3">
    <source>
        <dbReference type="ARBA" id="ARBA00022723"/>
    </source>
</evidence>
<keyword evidence="20" id="KW-1185">Reference proteome</keyword>
<keyword evidence="4" id="KW-0547">Nucleotide-binding</keyword>
<organism evidence="18 20">
    <name type="scientific">Rubrobacter radiotolerans</name>
    <name type="common">Arthrobacter radiotolerans</name>
    <dbReference type="NCBI Taxonomy" id="42256"/>
    <lineage>
        <taxon>Bacteria</taxon>
        <taxon>Bacillati</taxon>
        <taxon>Actinomycetota</taxon>
        <taxon>Rubrobacteria</taxon>
        <taxon>Rubrobacterales</taxon>
        <taxon>Rubrobacteraceae</taxon>
        <taxon>Rubrobacter</taxon>
    </lineage>
</organism>
<dbReference type="KEGG" id="rrd:RradSPS_1184"/>
<dbReference type="RefSeq" id="WP_051589435.1">
    <property type="nucleotide sequence ID" value="NZ_CP007514.1"/>
</dbReference>
<dbReference type="FunFam" id="3.40.50.300:FF:000296">
    <property type="entry name" value="ATP-dependent DNA helicase RecQ"/>
    <property type="match status" value="1"/>
</dbReference>
<keyword evidence="8" id="KW-0238">DNA-binding</keyword>
<dbReference type="InterPro" id="IPR044876">
    <property type="entry name" value="HRDC_dom_sf"/>
</dbReference>
<dbReference type="GO" id="GO:0009378">
    <property type="term" value="F:four-way junction helicase activity"/>
    <property type="evidence" value="ECO:0007669"/>
    <property type="project" value="TreeGrafter"/>
</dbReference>
<dbReference type="GO" id="GO:0006281">
    <property type="term" value="P:DNA repair"/>
    <property type="evidence" value="ECO:0007669"/>
    <property type="project" value="TreeGrafter"/>
</dbReference>
<evidence type="ECO:0000256" key="10">
    <source>
        <dbReference type="ARBA" id="ARBA00034617"/>
    </source>
</evidence>
<dbReference type="NCBIfam" id="TIGR00614">
    <property type="entry name" value="recQ_fam"/>
    <property type="match status" value="1"/>
</dbReference>
<feature type="domain" description="HRDC" evidence="15">
    <location>
        <begin position="574"/>
        <end position="654"/>
    </location>
</feature>
<evidence type="ECO:0000256" key="7">
    <source>
        <dbReference type="ARBA" id="ARBA00022840"/>
    </source>
</evidence>
<dbReference type="GO" id="GO:0043138">
    <property type="term" value="F:3'-5' DNA helicase activity"/>
    <property type="evidence" value="ECO:0007669"/>
    <property type="project" value="UniProtKB-EC"/>
</dbReference>
<dbReference type="Gene3D" id="1.10.150.80">
    <property type="entry name" value="HRDC domain"/>
    <property type="match status" value="1"/>
</dbReference>
<proteinExistence type="inferred from homology"/>
<dbReference type="Gene3D" id="3.40.50.300">
    <property type="entry name" value="P-loop containing nucleotide triphosphate hydrolases"/>
    <property type="match status" value="2"/>
</dbReference>
<dbReference type="GO" id="GO:0003677">
    <property type="term" value="F:DNA binding"/>
    <property type="evidence" value="ECO:0007669"/>
    <property type="project" value="UniProtKB-KW"/>
</dbReference>
<keyword evidence="3" id="KW-0479">Metal-binding</keyword>
<feature type="region of interest" description="Disordered" evidence="14">
    <location>
        <begin position="696"/>
        <end position="725"/>
    </location>
</feature>